<evidence type="ECO:0000256" key="2">
    <source>
        <dbReference type="ARBA" id="ARBA00022741"/>
    </source>
</evidence>
<dbReference type="InterPro" id="IPR027417">
    <property type="entry name" value="P-loop_NTPase"/>
</dbReference>
<dbReference type="GO" id="GO:0005739">
    <property type="term" value="C:mitochondrion"/>
    <property type="evidence" value="ECO:0007669"/>
    <property type="project" value="TreeGrafter"/>
</dbReference>
<keyword evidence="2" id="KW-0547">Nucleotide-binding</keyword>
<dbReference type="EMBL" id="UFQS01000134">
    <property type="protein sequence ID" value="SSX00276.1"/>
    <property type="molecule type" value="Genomic_DNA"/>
</dbReference>
<dbReference type="FunFam" id="3.40.50.300:FF:003045">
    <property type="entry name" value="GD10885"/>
    <property type="match status" value="1"/>
</dbReference>
<dbReference type="AlphaFoldDB" id="A0A336K5M8"/>
<sequence>MWSQTVGIGLQSCSKIAKHSRLLIIVKNNTKNYQYRYCTNVSTSKSSRREKQGPLHKLEERVKKGDLMPDGHQLRVAQSLQVVFDNIQKYEPEPKSDEISVKKWFNIFGSGSDNKETRENKKEPPKGLYIYGSVGEGKTMLMDLFFNCCITIPKKSRVHFNSFMVDVHKQIHEVKQALAAAGDKTRDYDPIKPVAERIATKTWLICFDEFQVTDIADAMILKRLFTHMFENGVVVVATSNRKPDDLYKNGLQRSNFVPFIGVLKSHCDTVMLDSGTDYRATKLGKGSAAHYYVKSECDANDFLNKQFKILCAKENDTVRPKTFTHLGRNLTFEKTCGRVLDASFNELCDRVSLISNVRIIKLILFFFQFKALAASDYLVMSQYFHTIIIRDVPQLNLKVKSQARRFITLIDTLYDHRIRVVISADKPTKELFSKERPEDLHENDEHRMLLDDLKITKDSNDAAANIFTGEEELFAFDRTLSRLSEMQTDEYWKQWEKYR</sequence>
<dbReference type="Gene3D" id="3.40.50.300">
    <property type="entry name" value="P-loop containing nucleotide triphosphate hydrolases"/>
    <property type="match status" value="1"/>
</dbReference>
<name>A0A336K5M8_CULSO</name>
<dbReference type="EMBL" id="UFQT01000134">
    <property type="protein sequence ID" value="SSX20656.1"/>
    <property type="molecule type" value="Genomic_DNA"/>
</dbReference>
<dbReference type="Pfam" id="PF03969">
    <property type="entry name" value="AFG1_ATPase"/>
    <property type="match status" value="1"/>
</dbReference>
<proteinExistence type="inferred from homology"/>
<gene>
    <name evidence="4" type="primary">CSON002122</name>
</gene>
<organism evidence="4">
    <name type="scientific">Culicoides sonorensis</name>
    <name type="common">Biting midge</name>
    <dbReference type="NCBI Taxonomy" id="179676"/>
    <lineage>
        <taxon>Eukaryota</taxon>
        <taxon>Metazoa</taxon>
        <taxon>Ecdysozoa</taxon>
        <taxon>Arthropoda</taxon>
        <taxon>Hexapoda</taxon>
        <taxon>Insecta</taxon>
        <taxon>Pterygota</taxon>
        <taxon>Neoptera</taxon>
        <taxon>Endopterygota</taxon>
        <taxon>Diptera</taxon>
        <taxon>Nematocera</taxon>
        <taxon>Chironomoidea</taxon>
        <taxon>Ceratopogonidae</taxon>
        <taxon>Ceratopogoninae</taxon>
        <taxon>Culicoides</taxon>
        <taxon>Monoculicoides</taxon>
    </lineage>
</organism>
<dbReference type="VEuPathDB" id="VectorBase:CSON002122"/>
<dbReference type="PANTHER" id="PTHR12169">
    <property type="entry name" value="ATPASE N2B"/>
    <property type="match status" value="1"/>
</dbReference>
<dbReference type="OMA" id="FALERCK"/>
<evidence type="ECO:0000256" key="1">
    <source>
        <dbReference type="ARBA" id="ARBA00010322"/>
    </source>
</evidence>
<evidence type="ECO:0000313" key="4">
    <source>
        <dbReference type="EMBL" id="SSX00276.1"/>
    </source>
</evidence>
<dbReference type="GO" id="GO:0005524">
    <property type="term" value="F:ATP binding"/>
    <property type="evidence" value="ECO:0007669"/>
    <property type="project" value="UniProtKB-KW"/>
</dbReference>
<dbReference type="InterPro" id="IPR005654">
    <property type="entry name" value="ATPase_AFG1-like"/>
</dbReference>
<reference evidence="4" key="1">
    <citation type="submission" date="2018-04" db="EMBL/GenBank/DDBJ databases">
        <authorList>
            <person name="Go L.Y."/>
            <person name="Mitchell J.A."/>
        </authorList>
    </citation>
    <scope>NUCLEOTIDE SEQUENCE</scope>
    <source>
        <tissue evidence="4">Whole organism</tissue>
    </source>
</reference>
<comment type="similarity">
    <text evidence="1">Belongs to the AFG1 ATPase family.</text>
</comment>
<accession>A0A336K5M8</accession>
<evidence type="ECO:0000313" key="5">
    <source>
        <dbReference type="EMBL" id="SSX20656.1"/>
    </source>
</evidence>
<dbReference type="GO" id="GO:0016887">
    <property type="term" value="F:ATP hydrolysis activity"/>
    <property type="evidence" value="ECO:0007669"/>
    <property type="project" value="InterPro"/>
</dbReference>
<dbReference type="NCBIfam" id="NF040713">
    <property type="entry name" value="ZapE"/>
    <property type="match status" value="1"/>
</dbReference>
<protein>
    <submittedName>
        <fullName evidence="4">CSON002122 protein</fullName>
    </submittedName>
</protein>
<dbReference type="PANTHER" id="PTHR12169:SF6">
    <property type="entry name" value="AFG1-LIKE ATPASE"/>
    <property type="match status" value="1"/>
</dbReference>
<dbReference type="SUPFAM" id="SSF52540">
    <property type="entry name" value="P-loop containing nucleoside triphosphate hydrolases"/>
    <property type="match status" value="1"/>
</dbReference>
<keyword evidence="3" id="KW-0067">ATP-binding</keyword>
<evidence type="ECO:0000256" key="3">
    <source>
        <dbReference type="ARBA" id="ARBA00022840"/>
    </source>
</evidence>
<reference evidence="5" key="2">
    <citation type="submission" date="2018-07" db="EMBL/GenBank/DDBJ databases">
        <authorList>
            <person name="Quirk P.G."/>
            <person name="Krulwich T.A."/>
        </authorList>
    </citation>
    <scope>NUCLEOTIDE SEQUENCE</scope>
</reference>